<feature type="compositionally biased region" description="Acidic residues" evidence="1">
    <location>
        <begin position="40"/>
        <end position="74"/>
    </location>
</feature>
<keyword evidence="2" id="KW-0732">Signal</keyword>
<feature type="domain" description="DUF6318" evidence="3">
    <location>
        <begin position="77"/>
        <end position="190"/>
    </location>
</feature>
<dbReference type="EMBL" id="VAWA01000011">
    <property type="protein sequence ID" value="TLP74296.1"/>
    <property type="molecule type" value="Genomic_DNA"/>
</dbReference>
<dbReference type="AlphaFoldDB" id="A0A5R9A925"/>
<sequence>MTHFKVLGTAAAAALMAVSTACAEGTDRAEAEEMGPTAEESADDSSDDAGLESSEGDAEEEQVHDEPEESEEPEPIPASSEGPAQNWPAPEPPEEIYEPTEEGAEALLQYWFDARHYARITGDTQPLEDVSHEDCEMCRLEGELVQEVFANNGWYTGDGDAVTSVYVRVETPGNATGMFILEESEFDAHWQGKSYGKMKNVENNTYIFNANLIDDGWKVSHVGSLWSHETSQSDARGLAQ</sequence>
<proteinExistence type="predicted"/>
<dbReference type="InterPro" id="IPR046281">
    <property type="entry name" value="DUF6318"/>
</dbReference>
<feature type="chain" id="PRO_5024375830" description="DUF6318 domain-containing protein" evidence="2">
    <location>
        <begin position="24"/>
        <end position="240"/>
    </location>
</feature>
<evidence type="ECO:0000313" key="5">
    <source>
        <dbReference type="Proteomes" id="UP000306544"/>
    </source>
</evidence>
<accession>A0A5R9A925</accession>
<protein>
    <recommendedName>
        <fullName evidence="3">DUF6318 domain-containing protein</fullName>
    </recommendedName>
</protein>
<dbReference type="RefSeq" id="WP_138170541.1">
    <property type="nucleotide sequence ID" value="NZ_VAWA01000011.1"/>
</dbReference>
<evidence type="ECO:0000313" key="4">
    <source>
        <dbReference type="EMBL" id="TLP74296.1"/>
    </source>
</evidence>
<feature type="region of interest" description="Disordered" evidence="1">
    <location>
        <begin position="23"/>
        <end position="96"/>
    </location>
</feature>
<comment type="caution">
    <text evidence="4">The sequence shown here is derived from an EMBL/GenBank/DDBJ whole genome shotgun (WGS) entry which is preliminary data.</text>
</comment>
<reference evidence="4 5" key="1">
    <citation type="submission" date="2019-05" db="EMBL/GenBank/DDBJ databases">
        <title>Nesterenkonia sp. GY239, isolated from the Southern Atlantic Ocean.</title>
        <authorList>
            <person name="Zhang G."/>
        </authorList>
    </citation>
    <scope>NUCLEOTIDE SEQUENCE [LARGE SCALE GENOMIC DNA]</scope>
    <source>
        <strain evidence="4 5">GY239</strain>
    </source>
</reference>
<organism evidence="4 5">
    <name type="scientific">Nesterenkonia sphaerica</name>
    <dbReference type="NCBI Taxonomy" id="1804988"/>
    <lineage>
        <taxon>Bacteria</taxon>
        <taxon>Bacillati</taxon>
        <taxon>Actinomycetota</taxon>
        <taxon>Actinomycetes</taxon>
        <taxon>Micrococcales</taxon>
        <taxon>Micrococcaceae</taxon>
        <taxon>Nesterenkonia</taxon>
    </lineage>
</organism>
<name>A0A5R9A925_9MICC</name>
<evidence type="ECO:0000259" key="3">
    <source>
        <dbReference type="Pfam" id="PF19843"/>
    </source>
</evidence>
<dbReference type="Proteomes" id="UP000306544">
    <property type="component" value="Unassembled WGS sequence"/>
</dbReference>
<evidence type="ECO:0000256" key="1">
    <source>
        <dbReference type="SAM" id="MobiDB-lite"/>
    </source>
</evidence>
<dbReference type="PROSITE" id="PS51257">
    <property type="entry name" value="PROKAR_LIPOPROTEIN"/>
    <property type="match status" value="1"/>
</dbReference>
<keyword evidence="5" id="KW-1185">Reference proteome</keyword>
<feature type="signal peptide" evidence="2">
    <location>
        <begin position="1"/>
        <end position="23"/>
    </location>
</feature>
<evidence type="ECO:0000256" key="2">
    <source>
        <dbReference type="SAM" id="SignalP"/>
    </source>
</evidence>
<dbReference type="OrthoDB" id="3748111at2"/>
<dbReference type="Pfam" id="PF19843">
    <property type="entry name" value="DUF6318"/>
    <property type="match status" value="1"/>
</dbReference>
<gene>
    <name evidence="4" type="ORF">FEF27_09055</name>
</gene>